<evidence type="ECO:0000313" key="1">
    <source>
        <dbReference type="EMBL" id="KAL1635081.1"/>
    </source>
</evidence>
<gene>
    <name evidence="1" type="ORF">SLS56_001833</name>
</gene>
<comment type="caution">
    <text evidence="1">The sequence shown here is derived from an EMBL/GenBank/DDBJ whole genome shotgun (WGS) entry which is preliminary data.</text>
</comment>
<accession>A0ABR3T6T2</accession>
<organism evidence="1 2">
    <name type="scientific">Neofusicoccum ribis</name>
    <dbReference type="NCBI Taxonomy" id="45134"/>
    <lineage>
        <taxon>Eukaryota</taxon>
        <taxon>Fungi</taxon>
        <taxon>Dikarya</taxon>
        <taxon>Ascomycota</taxon>
        <taxon>Pezizomycotina</taxon>
        <taxon>Dothideomycetes</taxon>
        <taxon>Dothideomycetes incertae sedis</taxon>
        <taxon>Botryosphaeriales</taxon>
        <taxon>Botryosphaeriaceae</taxon>
        <taxon>Neofusicoccum</taxon>
    </lineage>
</organism>
<protein>
    <submittedName>
        <fullName evidence="1">Uncharacterized protein</fullName>
    </submittedName>
</protein>
<dbReference type="EMBL" id="JAJVDC020000012">
    <property type="protein sequence ID" value="KAL1635081.1"/>
    <property type="molecule type" value="Genomic_DNA"/>
</dbReference>
<evidence type="ECO:0000313" key="2">
    <source>
        <dbReference type="Proteomes" id="UP001521116"/>
    </source>
</evidence>
<proteinExistence type="predicted"/>
<name>A0ABR3T6T2_9PEZI</name>
<reference evidence="1 2" key="1">
    <citation type="submission" date="2024-02" db="EMBL/GenBank/DDBJ databases">
        <title>De novo assembly and annotation of 12 fungi associated with fruit tree decline syndrome in Ontario, Canada.</title>
        <authorList>
            <person name="Sulman M."/>
            <person name="Ellouze W."/>
            <person name="Ilyukhin E."/>
        </authorList>
    </citation>
    <scope>NUCLEOTIDE SEQUENCE [LARGE SCALE GENOMIC DNA]</scope>
    <source>
        <strain evidence="1 2">M1-105</strain>
    </source>
</reference>
<sequence length="565" mass="65962">MPTRESFRQRATDPVNQLAAPEFLLSTPIKVLANKWLMDDKWDASFSFRCFLLFSSTKLLDRKDGTESFLREVLERGFNEKRIPLKLIQNAGNLALEILNLAPEKVFLRRAETYVTEKSSREAIKILPNGTDYWRTSWCYARAFNFTHQQSKALLSLEMVITKLETPAFRQKYSTEWAEMVDTLCKWYKEAHAYEKALKLFRRLQTAFPTDKSIMKRALQWVEENCDSRGLAKYLSIGQTAPVELFSSHATDPYFHHSICMALEKDLRSLDQVYNDSIETAYKDLAKRISLRYYHGLALFYQYQTGRTAKAWNENISDKEHLVLKSPERRDELLLSLIKKLQRYDTKSLEYLEKIKDLKLWNDRALANTPHSLALLLGRAVYLMEGSAWVKNWCVREHIQKSMELLSDDKIFNDWEGYWLLCQAFIPLEDDANALAAWSLIVDDYFYMNRGCAGGCGCTWYGWADSDMYVCRDCADVQFDEPCWLRLKDGKLEEHVCGKHHKFIVLPRWEAAAAVERLGSQTVNVGGVEKNIDEWKRDVRRQYGLELEEKTGRLRSLAKRFSHRK</sequence>
<dbReference type="Proteomes" id="UP001521116">
    <property type="component" value="Unassembled WGS sequence"/>
</dbReference>
<keyword evidence="2" id="KW-1185">Reference proteome</keyword>